<proteinExistence type="predicted"/>
<gene>
    <name evidence="3" type="ORF">PHYEVI_LOCUS1514</name>
</gene>
<feature type="region of interest" description="Disordered" evidence="1">
    <location>
        <begin position="91"/>
        <end position="119"/>
    </location>
</feature>
<name>A0A9N9XK67_PHYSR</name>
<dbReference type="Proteomes" id="UP001153712">
    <property type="component" value="Chromosome 10"/>
</dbReference>
<dbReference type="EMBL" id="OU900103">
    <property type="protein sequence ID" value="CAG9855054.1"/>
    <property type="molecule type" value="Genomic_DNA"/>
</dbReference>
<feature type="compositionally biased region" description="Basic and acidic residues" evidence="1">
    <location>
        <begin position="156"/>
        <end position="166"/>
    </location>
</feature>
<sequence>MDTKILLAINLCITVLPCYCAVTTILPNGDILEIERLGSPSYGNLPRFPQNNRQPVTIEVIVPERQNQNYHNYYNYNQQFMQNRPNVYNPYWNQFNRPQARPQPQPKPQRYPQYGKPQNEFQIGDKHYIVNKQHANNPNIEVYTVDLVNPVTNMGKNDDEKINGKYEDEENNNNNADNNEDNKKDKIDHYIDNFPVVLLNENEIRR</sequence>
<evidence type="ECO:0000256" key="2">
    <source>
        <dbReference type="SAM" id="SignalP"/>
    </source>
</evidence>
<accession>A0A9N9XK67</accession>
<keyword evidence="4" id="KW-1185">Reference proteome</keyword>
<dbReference type="AlphaFoldDB" id="A0A9N9XK67"/>
<evidence type="ECO:0000313" key="3">
    <source>
        <dbReference type="EMBL" id="CAG9855054.1"/>
    </source>
</evidence>
<feature type="chain" id="PRO_5040367968" evidence="2">
    <location>
        <begin position="21"/>
        <end position="206"/>
    </location>
</feature>
<feature type="signal peptide" evidence="2">
    <location>
        <begin position="1"/>
        <end position="20"/>
    </location>
</feature>
<evidence type="ECO:0000313" key="4">
    <source>
        <dbReference type="Proteomes" id="UP001153712"/>
    </source>
</evidence>
<organism evidence="3 4">
    <name type="scientific">Phyllotreta striolata</name>
    <name type="common">Striped flea beetle</name>
    <name type="synonym">Crioceris striolata</name>
    <dbReference type="NCBI Taxonomy" id="444603"/>
    <lineage>
        <taxon>Eukaryota</taxon>
        <taxon>Metazoa</taxon>
        <taxon>Ecdysozoa</taxon>
        <taxon>Arthropoda</taxon>
        <taxon>Hexapoda</taxon>
        <taxon>Insecta</taxon>
        <taxon>Pterygota</taxon>
        <taxon>Neoptera</taxon>
        <taxon>Endopterygota</taxon>
        <taxon>Coleoptera</taxon>
        <taxon>Polyphaga</taxon>
        <taxon>Cucujiformia</taxon>
        <taxon>Chrysomeloidea</taxon>
        <taxon>Chrysomelidae</taxon>
        <taxon>Galerucinae</taxon>
        <taxon>Alticini</taxon>
        <taxon>Phyllotreta</taxon>
    </lineage>
</organism>
<evidence type="ECO:0000256" key="1">
    <source>
        <dbReference type="SAM" id="MobiDB-lite"/>
    </source>
</evidence>
<feature type="region of interest" description="Disordered" evidence="1">
    <location>
        <begin position="152"/>
        <end position="187"/>
    </location>
</feature>
<protein>
    <submittedName>
        <fullName evidence="3">Uncharacterized protein</fullName>
    </submittedName>
</protein>
<reference evidence="3" key="1">
    <citation type="submission" date="2022-01" db="EMBL/GenBank/DDBJ databases">
        <authorList>
            <person name="King R."/>
        </authorList>
    </citation>
    <scope>NUCLEOTIDE SEQUENCE</scope>
</reference>
<keyword evidence="2" id="KW-0732">Signal</keyword>